<name>A0AAE3KHA9_9GAMM</name>
<dbReference type="Gene3D" id="3.40.50.720">
    <property type="entry name" value="NAD(P)-binding Rossmann-like Domain"/>
    <property type="match status" value="1"/>
</dbReference>
<dbReference type="Gene3D" id="3.30.360.10">
    <property type="entry name" value="Dihydrodipicolinate Reductase, domain 2"/>
    <property type="match status" value="1"/>
</dbReference>
<evidence type="ECO:0000313" key="4">
    <source>
        <dbReference type="EMBL" id="MCP1676162.1"/>
    </source>
</evidence>
<dbReference type="InterPro" id="IPR051450">
    <property type="entry name" value="Gfo/Idh/MocA_Oxidoreductases"/>
</dbReference>
<dbReference type="InterPro" id="IPR036291">
    <property type="entry name" value="NAD(P)-bd_dom_sf"/>
</dbReference>
<evidence type="ECO:0000259" key="3">
    <source>
        <dbReference type="Pfam" id="PF22725"/>
    </source>
</evidence>
<evidence type="ECO:0000259" key="2">
    <source>
        <dbReference type="Pfam" id="PF01408"/>
    </source>
</evidence>
<protein>
    <submittedName>
        <fullName evidence="4">Dehydrogenase</fullName>
    </submittedName>
</protein>
<dbReference type="InterPro" id="IPR000683">
    <property type="entry name" value="Gfo/Idh/MocA-like_OxRdtase_N"/>
</dbReference>
<reference evidence="4" key="1">
    <citation type="submission" date="2022-03" db="EMBL/GenBank/DDBJ databases">
        <title>Genomic Encyclopedia of Type Strains, Phase III (KMG-III): the genomes of soil and plant-associated and newly described type strains.</title>
        <authorList>
            <person name="Whitman W."/>
        </authorList>
    </citation>
    <scope>NUCLEOTIDE SEQUENCE</scope>
    <source>
        <strain evidence="4">ANL 6-2</strain>
    </source>
</reference>
<feature type="region of interest" description="Disordered" evidence="1">
    <location>
        <begin position="308"/>
        <end position="332"/>
    </location>
</feature>
<gene>
    <name evidence="4" type="ORF">J2T57_003321</name>
</gene>
<dbReference type="AlphaFoldDB" id="A0AAE3KHA9"/>
<dbReference type="PANTHER" id="PTHR43377">
    <property type="entry name" value="BILIVERDIN REDUCTASE A"/>
    <property type="match status" value="1"/>
</dbReference>
<dbReference type="GO" id="GO:0000166">
    <property type="term" value="F:nucleotide binding"/>
    <property type="evidence" value="ECO:0007669"/>
    <property type="project" value="InterPro"/>
</dbReference>
<dbReference type="PANTHER" id="PTHR43377:SF1">
    <property type="entry name" value="BILIVERDIN REDUCTASE A"/>
    <property type="match status" value="1"/>
</dbReference>
<dbReference type="InterPro" id="IPR055170">
    <property type="entry name" value="GFO_IDH_MocA-like_dom"/>
</dbReference>
<dbReference type="RefSeq" id="WP_253481140.1">
    <property type="nucleotide sequence ID" value="NZ_JALJXV010000008.1"/>
</dbReference>
<keyword evidence="5" id="KW-1185">Reference proteome</keyword>
<comment type="caution">
    <text evidence="4">The sequence shown here is derived from an EMBL/GenBank/DDBJ whole genome shotgun (WGS) entry which is preliminary data.</text>
</comment>
<dbReference type="Pfam" id="PF01408">
    <property type="entry name" value="GFO_IDH_MocA"/>
    <property type="match status" value="1"/>
</dbReference>
<dbReference type="SUPFAM" id="SSF51735">
    <property type="entry name" value="NAD(P)-binding Rossmann-fold domains"/>
    <property type="match status" value="1"/>
</dbReference>
<sequence>MSRLRTAVIGAGYLGRFHAQKYAALPDSELVAVVDTDLERAREVADEVGCEALSSHTALNGKVDAVSIVVPTQAHHRVALDMLHSGSHVLVEKPMTVTLAEADELIAAARDADLRLQVGHLERFNPAVQALVGMVSTPMFIESHRLAPFNPRGADVSVVLDLMIHDIDIILNLVGQPLRRIDANGVPVISDDIDIANARLQFENGCVANVTASRVSLKSERKMRLFQHSSYIALDFQNRSLDVRRTSGPIGGGQIPEIQSDKQAFPSGDAILAEIEAFLNSIRHGIRPVVSGEDGRQALATAIEITRQLSEHPLPGQTQTAGDCHNDEADNR</sequence>
<accession>A0AAE3KHA9</accession>
<proteinExistence type="predicted"/>
<dbReference type="Pfam" id="PF22725">
    <property type="entry name" value="GFO_IDH_MocA_C3"/>
    <property type="match status" value="1"/>
</dbReference>
<organism evidence="4 5">
    <name type="scientific">Natronocella acetinitrilica</name>
    <dbReference type="NCBI Taxonomy" id="414046"/>
    <lineage>
        <taxon>Bacteria</taxon>
        <taxon>Pseudomonadati</taxon>
        <taxon>Pseudomonadota</taxon>
        <taxon>Gammaproteobacteria</taxon>
        <taxon>Chromatiales</taxon>
        <taxon>Ectothiorhodospiraceae</taxon>
        <taxon>Natronocella</taxon>
    </lineage>
</organism>
<dbReference type="EMBL" id="JALJXV010000008">
    <property type="protein sequence ID" value="MCP1676162.1"/>
    <property type="molecule type" value="Genomic_DNA"/>
</dbReference>
<dbReference type="Proteomes" id="UP001205843">
    <property type="component" value="Unassembled WGS sequence"/>
</dbReference>
<feature type="domain" description="Gfo/Idh/MocA-like oxidoreductase N-terminal" evidence="2">
    <location>
        <begin position="4"/>
        <end position="120"/>
    </location>
</feature>
<dbReference type="SUPFAM" id="SSF55347">
    <property type="entry name" value="Glyceraldehyde-3-phosphate dehydrogenase-like, C-terminal domain"/>
    <property type="match status" value="1"/>
</dbReference>
<evidence type="ECO:0000256" key="1">
    <source>
        <dbReference type="SAM" id="MobiDB-lite"/>
    </source>
</evidence>
<feature type="domain" description="GFO/IDH/MocA-like oxidoreductase" evidence="3">
    <location>
        <begin position="156"/>
        <end position="221"/>
    </location>
</feature>
<evidence type="ECO:0000313" key="5">
    <source>
        <dbReference type="Proteomes" id="UP001205843"/>
    </source>
</evidence>